<dbReference type="Proteomes" id="UP000002743">
    <property type="component" value="Chromosome"/>
</dbReference>
<feature type="domain" description="ABC transporter" evidence="10">
    <location>
        <begin position="1"/>
        <end position="232"/>
    </location>
</feature>
<evidence type="ECO:0000256" key="7">
    <source>
        <dbReference type="ARBA" id="ARBA00022967"/>
    </source>
</evidence>
<evidence type="ECO:0000256" key="6">
    <source>
        <dbReference type="ARBA" id="ARBA00022840"/>
    </source>
</evidence>
<keyword evidence="5" id="KW-0547">Nucleotide-binding</keyword>
<dbReference type="Gene3D" id="2.40.50.100">
    <property type="match status" value="1"/>
</dbReference>
<keyword evidence="3 9" id="KW-0500">Molybdenum</keyword>
<dbReference type="GO" id="GO:0005524">
    <property type="term" value="F:ATP binding"/>
    <property type="evidence" value="ECO:0007669"/>
    <property type="project" value="UniProtKB-KW"/>
</dbReference>
<feature type="domain" description="Mop" evidence="11">
    <location>
        <begin position="292"/>
        <end position="357"/>
    </location>
</feature>
<dbReference type="OrthoDB" id="5298774at2"/>
<dbReference type="GO" id="GO:0015098">
    <property type="term" value="F:molybdate ion transmembrane transporter activity"/>
    <property type="evidence" value="ECO:0007669"/>
    <property type="project" value="InterPro"/>
</dbReference>
<keyword evidence="13" id="KW-1185">Reference proteome</keyword>
<keyword evidence="7" id="KW-1278">Translocase</keyword>
<keyword evidence="6" id="KW-0067">ATP-binding</keyword>
<dbReference type="InterPro" id="IPR003439">
    <property type="entry name" value="ABC_transporter-like_ATP-bd"/>
</dbReference>
<evidence type="ECO:0000313" key="12">
    <source>
        <dbReference type="EMBL" id="ACT51566.1"/>
    </source>
</evidence>
<organism evidence="12 13">
    <name type="scientific">Methylovorus glucosotrophus (strain SIP3-4)</name>
    <dbReference type="NCBI Taxonomy" id="582744"/>
    <lineage>
        <taxon>Bacteria</taxon>
        <taxon>Pseudomonadati</taxon>
        <taxon>Pseudomonadota</taxon>
        <taxon>Betaproteobacteria</taxon>
        <taxon>Nitrosomonadales</taxon>
        <taxon>Methylophilaceae</taxon>
        <taxon>Methylovorus</taxon>
    </lineage>
</organism>
<dbReference type="SUPFAM" id="SSF52540">
    <property type="entry name" value="P-loop containing nucleoside triphosphate hydrolases"/>
    <property type="match status" value="1"/>
</dbReference>
<dbReference type="STRING" id="582744.Msip34_2324"/>
<protein>
    <submittedName>
        <fullName evidence="12">Molybdate ABC transporter, ATPase subunit</fullName>
    </submittedName>
</protein>
<dbReference type="InterPro" id="IPR008995">
    <property type="entry name" value="Mo/tungstate-bd_C_term_dom"/>
</dbReference>
<dbReference type="InterPro" id="IPR011868">
    <property type="entry name" value="ModC_ABC_ATP-bd"/>
</dbReference>
<dbReference type="Pfam" id="PF03459">
    <property type="entry name" value="TOBE"/>
    <property type="match status" value="1"/>
</dbReference>
<dbReference type="Pfam" id="PF00005">
    <property type="entry name" value="ABC_tran"/>
    <property type="match status" value="1"/>
</dbReference>
<accession>C6XA25</accession>
<evidence type="ECO:0000256" key="1">
    <source>
        <dbReference type="ARBA" id="ARBA00022448"/>
    </source>
</evidence>
<evidence type="ECO:0000256" key="5">
    <source>
        <dbReference type="ARBA" id="ARBA00022741"/>
    </source>
</evidence>
<dbReference type="SMART" id="SM00382">
    <property type="entry name" value="AAA"/>
    <property type="match status" value="1"/>
</dbReference>
<dbReference type="InterPro" id="IPR027417">
    <property type="entry name" value="P-loop_NTPase"/>
</dbReference>
<dbReference type="PROSITE" id="PS00211">
    <property type="entry name" value="ABC_TRANSPORTER_1"/>
    <property type="match status" value="1"/>
</dbReference>
<keyword evidence="2" id="KW-1003">Cell membrane</keyword>
<evidence type="ECO:0000259" key="11">
    <source>
        <dbReference type="PROSITE" id="PS51866"/>
    </source>
</evidence>
<name>C6XA25_METGS</name>
<dbReference type="InterPro" id="IPR003593">
    <property type="entry name" value="AAA+_ATPase"/>
</dbReference>
<sequence length="360" mass="39563">MIELDYALRRGEFATRVNVTLDDRVTGVFGPSGAGKTTLLGTLAGLVKPDAGRLVLDGECLLDTERGIDLPLHKRRIGMVFQDSRLFPHLTVSRNLEYGYHRLPREQRRFSLAQIVELLELGALLRQKPHQLSGGQRQRVALGRALLSSPRLLLLDEPMASLDVRLKMQILPFMQRVRDEIDIPMLYVSHAIDEVLQLTSRMLVLEQGHVIGYGDFVNVMRDTQVLALARSLGMENVLQVELLSHHPAEGYSVARLGVQSLFIPLSAGAVGDRITISTAASNVALASEPVSGISIQNQLPGTLGQMRQVDHRMLVDVVLDTHTLVAEVSAKAIPDLALSPGMKVHALIKTQALHLYGQAL</sequence>
<dbReference type="eggNOG" id="COG4148">
    <property type="taxonomic scope" value="Bacteria"/>
</dbReference>
<evidence type="ECO:0000256" key="3">
    <source>
        <dbReference type="ARBA" id="ARBA00022505"/>
    </source>
</evidence>
<dbReference type="InterPro" id="IPR004606">
    <property type="entry name" value="Mop_domain"/>
</dbReference>
<dbReference type="GO" id="GO:0140359">
    <property type="term" value="F:ABC-type transporter activity"/>
    <property type="evidence" value="ECO:0007669"/>
    <property type="project" value="InterPro"/>
</dbReference>
<evidence type="ECO:0000256" key="8">
    <source>
        <dbReference type="ARBA" id="ARBA00023136"/>
    </source>
</evidence>
<dbReference type="KEGG" id="mei:Msip34_2324"/>
<dbReference type="RefSeq" id="WP_015830865.1">
    <property type="nucleotide sequence ID" value="NC_012969.1"/>
</dbReference>
<keyword evidence="4" id="KW-0997">Cell inner membrane</keyword>
<gene>
    <name evidence="12" type="ordered locus">Msip34_2324</name>
</gene>
<dbReference type="PANTHER" id="PTHR43514">
    <property type="entry name" value="ABC TRANSPORTER I FAMILY MEMBER 10"/>
    <property type="match status" value="1"/>
</dbReference>
<reference evidence="12 13" key="2">
    <citation type="journal article" date="2011" name="J. Bacteriol.">
        <title>Genomes of three methylotrophs from a single niche uncover genetic and metabolic divergence of Methylophilaceae.</title>
        <authorList>
            <person name="Lapidus A."/>
            <person name="Clum A."/>
            <person name="Labutti K."/>
            <person name="Kaluzhnaya M.G."/>
            <person name="Lim S."/>
            <person name="Beck D.A."/>
            <person name="Glavina Del Rio T."/>
            <person name="Nolan M."/>
            <person name="Mavromatis K."/>
            <person name="Huntemann M."/>
            <person name="Lucas S."/>
            <person name="Lidstrom M.E."/>
            <person name="Ivanova N."/>
            <person name="Chistoserdova L."/>
        </authorList>
    </citation>
    <scope>NUCLEOTIDE SEQUENCE [LARGE SCALE GENOMIC DNA]</scope>
    <source>
        <strain evidence="12 13">SIP3-4</strain>
    </source>
</reference>
<proteinExistence type="predicted"/>
<keyword evidence="1" id="KW-0813">Transport</keyword>
<evidence type="ECO:0000256" key="4">
    <source>
        <dbReference type="ARBA" id="ARBA00022519"/>
    </source>
</evidence>
<evidence type="ECO:0000313" key="13">
    <source>
        <dbReference type="Proteomes" id="UP000002743"/>
    </source>
</evidence>
<evidence type="ECO:0000256" key="2">
    <source>
        <dbReference type="ARBA" id="ARBA00022475"/>
    </source>
</evidence>
<dbReference type="PROSITE" id="PS50893">
    <property type="entry name" value="ABC_TRANSPORTER_2"/>
    <property type="match status" value="1"/>
</dbReference>
<dbReference type="SUPFAM" id="SSF50331">
    <property type="entry name" value="MOP-like"/>
    <property type="match status" value="1"/>
</dbReference>
<evidence type="ECO:0000256" key="9">
    <source>
        <dbReference type="PROSITE-ProRule" id="PRU01213"/>
    </source>
</evidence>
<dbReference type="Gene3D" id="3.40.50.300">
    <property type="entry name" value="P-loop containing nucleotide triphosphate hydrolases"/>
    <property type="match status" value="1"/>
</dbReference>
<dbReference type="InterPro" id="IPR017871">
    <property type="entry name" value="ABC_transporter-like_CS"/>
</dbReference>
<dbReference type="NCBIfam" id="TIGR02142">
    <property type="entry name" value="modC_ABC"/>
    <property type="match status" value="1"/>
</dbReference>
<dbReference type="EMBL" id="CP001674">
    <property type="protein sequence ID" value="ACT51566.1"/>
    <property type="molecule type" value="Genomic_DNA"/>
</dbReference>
<dbReference type="HOGENOM" id="CLU_000604_1_1_4"/>
<dbReference type="GO" id="GO:0016887">
    <property type="term" value="F:ATP hydrolysis activity"/>
    <property type="evidence" value="ECO:0007669"/>
    <property type="project" value="InterPro"/>
</dbReference>
<keyword evidence="8" id="KW-0472">Membrane</keyword>
<evidence type="ECO:0000259" key="10">
    <source>
        <dbReference type="PROSITE" id="PS50893"/>
    </source>
</evidence>
<dbReference type="InterPro" id="IPR050334">
    <property type="entry name" value="Molybdenum_import_ModC"/>
</dbReference>
<dbReference type="GO" id="GO:0016020">
    <property type="term" value="C:membrane"/>
    <property type="evidence" value="ECO:0007669"/>
    <property type="project" value="InterPro"/>
</dbReference>
<dbReference type="AlphaFoldDB" id="C6XA25"/>
<dbReference type="PANTHER" id="PTHR43514:SF4">
    <property type="entry name" value="ABC TRANSPORTER I FAMILY MEMBER 10"/>
    <property type="match status" value="1"/>
</dbReference>
<reference evidence="13" key="1">
    <citation type="submission" date="2009-07" db="EMBL/GenBank/DDBJ databases">
        <title>Complete sequence of chromosome of Methylovorus sp. SIP3-4.</title>
        <authorList>
            <person name="Lucas S."/>
            <person name="Copeland A."/>
            <person name="Lapidus A."/>
            <person name="Glavina del Rio T."/>
            <person name="Tice H."/>
            <person name="Bruce D."/>
            <person name="Goodwin L."/>
            <person name="Pitluck S."/>
            <person name="Clum A."/>
            <person name="Larimer F."/>
            <person name="Land M."/>
            <person name="Hauser L."/>
            <person name="Kyrpides N."/>
            <person name="Mikhailova N."/>
            <person name="Kayluzhnaya M."/>
            <person name="Chistoserdova L."/>
        </authorList>
    </citation>
    <scope>NUCLEOTIDE SEQUENCE [LARGE SCALE GENOMIC DNA]</scope>
    <source>
        <strain evidence="13">SIP3-4</strain>
    </source>
</reference>
<dbReference type="InterPro" id="IPR005116">
    <property type="entry name" value="Transp-assoc_OB_typ1"/>
</dbReference>
<dbReference type="PROSITE" id="PS51866">
    <property type="entry name" value="MOP"/>
    <property type="match status" value="1"/>
</dbReference>